<name>A0ABV6D8T0_9HYPH</name>
<keyword evidence="1" id="KW-0175">Coiled coil</keyword>
<dbReference type="Proteomes" id="UP001589755">
    <property type="component" value="Unassembled WGS sequence"/>
</dbReference>
<evidence type="ECO:0008006" key="4">
    <source>
        <dbReference type="Google" id="ProtNLM"/>
    </source>
</evidence>
<evidence type="ECO:0000256" key="1">
    <source>
        <dbReference type="SAM" id="Coils"/>
    </source>
</evidence>
<keyword evidence="3" id="KW-1185">Reference proteome</keyword>
<proteinExistence type="predicted"/>
<reference evidence="2 3" key="1">
    <citation type="submission" date="2024-09" db="EMBL/GenBank/DDBJ databases">
        <authorList>
            <person name="Sun Q."/>
            <person name="Mori K."/>
        </authorList>
    </citation>
    <scope>NUCLEOTIDE SEQUENCE [LARGE SCALE GENOMIC DNA]</scope>
    <source>
        <strain evidence="2 3">CCM 8543</strain>
    </source>
</reference>
<gene>
    <name evidence="2" type="ORF">ACFFJ2_11730</name>
</gene>
<organism evidence="2 3">
    <name type="scientific">Chelativorans intermedius</name>
    <dbReference type="NCBI Taxonomy" id="515947"/>
    <lineage>
        <taxon>Bacteria</taxon>
        <taxon>Pseudomonadati</taxon>
        <taxon>Pseudomonadota</taxon>
        <taxon>Alphaproteobacteria</taxon>
        <taxon>Hyphomicrobiales</taxon>
        <taxon>Phyllobacteriaceae</taxon>
        <taxon>Chelativorans</taxon>
    </lineage>
</organism>
<evidence type="ECO:0000313" key="2">
    <source>
        <dbReference type="EMBL" id="MFC0209067.1"/>
    </source>
</evidence>
<evidence type="ECO:0000313" key="3">
    <source>
        <dbReference type="Proteomes" id="UP001589755"/>
    </source>
</evidence>
<dbReference type="RefSeq" id="WP_261519382.1">
    <property type="nucleotide sequence ID" value="NZ_JAODNW010000003.1"/>
</dbReference>
<protein>
    <recommendedName>
        <fullName evidence="4">Flagellar FliJ protein</fullName>
    </recommendedName>
</protein>
<dbReference type="EMBL" id="JBHLXD010000017">
    <property type="protein sequence ID" value="MFC0209067.1"/>
    <property type="molecule type" value="Genomic_DNA"/>
</dbReference>
<sequence length="127" mass="14565">MAGDRHKRLARLVKLQKQLQELHETRRAAHLEQASAAEREAESLARQFDAPDSFASLFPALYHDRIARALNEKERQLDQAMAETRKVAAARARVEVAGRAHDNAVRKHERATQEKALLELLEQRRKP</sequence>
<accession>A0ABV6D8T0</accession>
<feature type="coiled-coil region" evidence="1">
    <location>
        <begin position="12"/>
        <end position="90"/>
    </location>
</feature>
<comment type="caution">
    <text evidence="2">The sequence shown here is derived from an EMBL/GenBank/DDBJ whole genome shotgun (WGS) entry which is preliminary data.</text>
</comment>